<name>A0AB34I107_ESCRO</name>
<proteinExistence type="inferred from homology"/>
<keyword evidence="7" id="KW-0449">Lipoprotein</keyword>
<comment type="similarity">
    <text evidence="3">Belongs to the methyltransferase superfamily. L-isoaspartyl/D-aspartyl protein methyltransferase family.</text>
</comment>
<dbReference type="GO" id="GO:0016020">
    <property type="term" value="C:membrane"/>
    <property type="evidence" value="ECO:0007669"/>
    <property type="project" value="UniProtKB-SubCell"/>
</dbReference>
<sequence length="304" mass="32908">MLFFAVERHFPQCCEESQVGHFASRVFTFRLNAPQPGSSVNQNQLNCICEFADLLKCVSNPDVSMCHWGACACAGAAGAVGVGAALRAWPQLAWVEGAVLLLVSESQSGGQRIESRVHEMPKSVSSSRCPSLPSPTQDRAAQVAYTSCVSILVKGPFGINHGIELHSDVVEYAKEKLDSFIKNSDSFDKFEFCEPAFVVGNCLQIASDSHQYDRVYCGAGVQKDHEHYMKILLKVGGILVMPIEDQVAAAVLSLDVGNALSLTQIMRTGQNTWESKNILAVSFAPLVQPSKNDSGKPDSVGLRK</sequence>
<dbReference type="Gene3D" id="3.40.50.150">
    <property type="entry name" value="Vaccinia Virus protein VP39"/>
    <property type="match status" value="1"/>
</dbReference>
<comment type="function">
    <text evidence="9">Substrate recognition component of an ECS (Elongin BC-CUL5-SOCS-box protein) E3 ubiquitin ligase complex which mediates the ubiquitination and subsequent proteasomal degradation of target proteins. Specifically binds to the methyltransferase cofactor S-adenosylmethionine (AdoMet) via the N-terminal AdoMet binding motif, but does not display methyltransferase activity. May provide an alternate maintenance pathway for modified proteins by acting as a damage-specific E3 ubiquitin ligase adaptor protein.</text>
</comment>
<dbReference type="GO" id="GO:0005737">
    <property type="term" value="C:cytoplasm"/>
    <property type="evidence" value="ECO:0007669"/>
    <property type="project" value="UniProtKB-SubCell"/>
</dbReference>
<comment type="caution">
    <text evidence="10">The sequence shown here is derived from an EMBL/GenBank/DDBJ whole genome shotgun (WGS) entry which is preliminary data.</text>
</comment>
<evidence type="ECO:0000313" key="10">
    <source>
        <dbReference type="EMBL" id="KAJ8797125.1"/>
    </source>
</evidence>
<organism evidence="10 11">
    <name type="scientific">Eschrichtius robustus</name>
    <name type="common">California gray whale</name>
    <name type="synonym">Eschrichtius gibbosus</name>
    <dbReference type="NCBI Taxonomy" id="9764"/>
    <lineage>
        <taxon>Eukaryota</taxon>
        <taxon>Metazoa</taxon>
        <taxon>Chordata</taxon>
        <taxon>Craniata</taxon>
        <taxon>Vertebrata</taxon>
        <taxon>Euteleostomi</taxon>
        <taxon>Mammalia</taxon>
        <taxon>Eutheria</taxon>
        <taxon>Laurasiatheria</taxon>
        <taxon>Artiodactyla</taxon>
        <taxon>Whippomorpha</taxon>
        <taxon>Cetacea</taxon>
        <taxon>Mysticeti</taxon>
        <taxon>Eschrichtiidae</taxon>
        <taxon>Eschrichtius</taxon>
    </lineage>
</organism>
<dbReference type="GO" id="GO:0004719">
    <property type="term" value="F:protein-L-isoaspartate (D-aspartate) O-methyltransferase activity"/>
    <property type="evidence" value="ECO:0007669"/>
    <property type="project" value="InterPro"/>
</dbReference>
<evidence type="ECO:0000313" key="11">
    <source>
        <dbReference type="Proteomes" id="UP001159641"/>
    </source>
</evidence>
<evidence type="ECO:0000256" key="4">
    <source>
        <dbReference type="ARBA" id="ARBA00022490"/>
    </source>
</evidence>
<evidence type="ECO:0000256" key="6">
    <source>
        <dbReference type="ARBA" id="ARBA00023136"/>
    </source>
</evidence>
<evidence type="ECO:0000256" key="2">
    <source>
        <dbReference type="ARBA" id="ARBA00004635"/>
    </source>
</evidence>
<reference evidence="10 11" key="1">
    <citation type="submission" date="2022-11" db="EMBL/GenBank/DDBJ databases">
        <title>Whole genome sequence of Eschrichtius robustus ER-17-0199.</title>
        <authorList>
            <person name="Bruniche-Olsen A."/>
            <person name="Black A.N."/>
            <person name="Fields C.J."/>
            <person name="Walden K."/>
            <person name="Dewoody J.A."/>
        </authorList>
    </citation>
    <scope>NUCLEOTIDE SEQUENCE [LARGE SCALE GENOMIC DNA]</scope>
    <source>
        <strain evidence="10">ER-17-0199</strain>
        <tissue evidence="10">Blubber</tissue>
    </source>
</reference>
<dbReference type="PANTHER" id="PTHR11579:SF4">
    <property type="entry name" value="PROTEIN-L-ISOASPARTATE O-METHYLTRANSFERASE DOMAIN-CONTAINING PROTEIN 1"/>
    <property type="match status" value="1"/>
</dbReference>
<dbReference type="PANTHER" id="PTHR11579">
    <property type="entry name" value="PROTEIN-L-ISOASPARTATE O-METHYLTRANSFERASE"/>
    <property type="match status" value="1"/>
</dbReference>
<evidence type="ECO:0000256" key="8">
    <source>
        <dbReference type="ARBA" id="ARBA00040689"/>
    </source>
</evidence>
<evidence type="ECO:0000256" key="5">
    <source>
        <dbReference type="ARBA" id="ARBA00022707"/>
    </source>
</evidence>
<dbReference type="Proteomes" id="UP001159641">
    <property type="component" value="Unassembled WGS sequence"/>
</dbReference>
<evidence type="ECO:0000256" key="1">
    <source>
        <dbReference type="ARBA" id="ARBA00004496"/>
    </source>
</evidence>
<comment type="subcellular location">
    <subcellularLocation>
        <location evidence="1">Cytoplasm</location>
    </subcellularLocation>
    <subcellularLocation>
        <location evidence="2">Membrane</location>
        <topology evidence="2">Lipid-anchor</topology>
    </subcellularLocation>
</comment>
<accession>A0AB34I107</accession>
<keyword evidence="6" id="KW-0472">Membrane</keyword>
<evidence type="ECO:0000256" key="3">
    <source>
        <dbReference type="ARBA" id="ARBA00005369"/>
    </source>
</evidence>
<keyword evidence="5" id="KW-0519">Myristate</keyword>
<dbReference type="EMBL" id="JAIQCJ010000270">
    <property type="protein sequence ID" value="KAJ8797125.1"/>
    <property type="molecule type" value="Genomic_DNA"/>
</dbReference>
<dbReference type="SUPFAM" id="SSF53335">
    <property type="entry name" value="S-adenosyl-L-methionine-dependent methyltransferases"/>
    <property type="match status" value="1"/>
</dbReference>
<evidence type="ECO:0000256" key="9">
    <source>
        <dbReference type="ARBA" id="ARBA00045904"/>
    </source>
</evidence>
<gene>
    <name evidence="10" type="ORF">J1605_001935</name>
</gene>
<dbReference type="AlphaFoldDB" id="A0AB34I107"/>
<evidence type="ECO:0000256" key="7">
    <source>
        <dbReference type="ARBA" id="ARBA00023288"/>
    </source>
</evidence>
<protein>
    <recommendedName>
        <fullName evidence="8">Protein-L-isoaspartate O-methyltransferase domain-containing protein 1</fullName>
    </recommendedName>
</protein>
<keyword evidence="11" id="KW-1185">Reference proteome</keyword>
<dbReference type="InterPro" id="IPR000682">
    <property type="entry name" value="PCMT"/>
</dbReference>
<keyword evidence="4" id="KW-0963">Cytoplasm</keyword>
<dbReference type="InterPro" id="IPR029063">
    <property type="entry name" value="SAM-dependent_MTases_sf"/>
</dbReference>